<dbReference type="SUPFAM" id="SSF51161">
    <property type="entry name" value="Trimeric LpxA-like enzymes"/>
    <property type="match status" value="1"/>
</dbReference>
<dbReference type="PROSITE" id="PS00101">
    <property type="entry name" value="HEXAPEP_TRANSFERASES"/>
    <property type="match status" value="1"/>
</dbReference>
<proteinExistence type="inferred from homology"/>
<evidence type="ECO:0000256" key="3">
    <source>
        <dbReference type="ARBA" id="ARBA00022679"/>
    </source>
</evidence>
<organism evidence="10">
    <name type="scientific">uncultured spirochete</name>
    <dbReference type="NCBI Taxonomy" id="156406"/>
    <lineage>
        <taxon>Bacteria</taxon>
        <taxon>Pseudomonadati</taxon>
        <taxon>Spirochaetota</taxon>
        <taxon>Spirochaetia</taxon>
        <taxon>Spirochaetales</taxon>
        <taxon>environmental samples</taxon>
    </lineage>
</organism>
<dbReference type="InterPro" id="IPR037133">
    <property type="entry name" value="THP_succinylTrfase_N_sf"/>
</dbReference>
<reference evidence="10" key="1">
    <citation type="submission" date="2017-02" db="EMBL/GenBank/DDBJ databases">
        <authorList>
            <person name="Regsiter A."/>
            <person name="William W."/>
        </authorList>
    </citation>
    <scope>NUCLEOTIDE SEQUENCE</scope>
    <source>
        <strain evidence="10">Bib</strain>
    </source>
</reference>
<dbReference type="EMBL" id="FWDM01000017">
    <property type="protein sequence ID" value="SLM12235.1"/>
    <property type="molecule type" value="Genomic_DNA"/>
</dbReference>
<accession>A0A3P3XII4</accession>
<keyword evidence="2" id="KW-0028">Amino-acid biosynthesis</keyword>
<evidence type="ECO:0000256" key="4">
    <source>
        <dbReference type="ARBA" id="ARBA00022737"/>
    </source>
</evidence>
<name>A0A3P3XII4_9SPIR</name>
<dbReference type="NCBIfam" id="NF008808">
    <property type="entry name" value="PRK11830.1"/>
    <property type="match status" value="1"/>
</dbReference>
<dbReference type="EC" id="2.3.1.117" evidence="10"/>
<sequence length="301" mass="31630">MNSAADELKRIFEESGSFCDAHWFVFLDALEKGEIRVVEQQADGSWKVNSWVKTAILSGFKKGGLSAWPWPASSPAAALGSDPGSASPSGKTIKGSSGGSRRGEENGFFDRPAFPPRHFEIGDGVRMVPGGSSVRRGAFVASGVVIMPPSYINVGAWVDEGTMVDSHVLVGSCAHIGKRVHLSAGVQIGGVLEPPQASPVIIEDGAFIGGMCGIFEGIIVRKRAVLAPGVIITKGTKLFDLVNGRELSGEVPENAVVVSGTRPAHGEFASEKGISLSVPCIVKYRDEKTESSVVLESALRG</sequence>
<dbReference type="Pfam" id="PF14805">
    <property type="entry name" value="THDPS_N_2"/>
    <property type="match status" value="1"/>
</dbReference>
<feature type="region of interest" description="Disordered" evidence="8">
    <location>
        <begin position="76"/>
        <end position="111"/>
    </location>
</feature>
<evidence type="ECO:0000256" key="8">
    <source>
        <dbReference type="SAM" id="MobiDB-lite"/>
    </source>
</evidence>
<dbReference type="CDD" id="cd03350">
    <property type="entry name" value="LbH_THP_succinylT"/>
    <property type="match status" value="1"/>
</dbReference>
<dbReference type="InterPro" id="IPR050179">
    <property type="entry name" value="Trans_hexapeptide_repeat"/>
</dbReference>
<keyword evidence="7 10" id="KW-0012">Acyltransferase</keyword>
<evidence type="ECO:0000256" key="1">
    <source>
        <dbReference type="ARBA" id="ARBA00007274"/>
    </source>
</evidence>
<dbReference type="AlphaFoldDB" id="A0A3P3XII4"/>
<evidence type="ECO:0000256" key="7">
    <source>
        <dbReference type="ARBA" id="ARBA00023315"/>
    </source>
</evidence>
<keyword evidence="6" id="KW-0457">Lysine biosynthesis</keyword>
<gene>
    <name evidence="10" type="primary">dapD</name>
    <name evidence="10" type="ORF">SPIROBIBN47_240014</name>
</gene>
<evidence type="ECO:0000313" key="10">
    <source>
        <dbReference type="EMBL" id="SLM12235.1"/>
    </source>
</evidence>
<dbReference type="Pfam" id="PF14602">
    <property type="entry name" value="Hexapep_2"/>
    <property type="match status" value="1"/>
</dbReference>
<dbReference type="InterPro" id="IPR023180">
    <property type="entry name" value="THP_succinylTrfase_dom1"/>
</dbReference>
<comment type="similarity">
    <text evidence="1">Belongs to the transferase hexapeptide repeat family.</text>
</comment>
<dbReference type="InterPro" id="IPR018357">
    <property type="entry name" value="Hexapep_transf_CS"/>
</dbReference>
<keyword evidence="3 10" id="KW-0808">Transferase</keyword>
<dbReference type="Gene3D" id="2.160.10.10">
    <property type="entry name" value="Hexapeptide repeat proteins"/>
    <property type="match status" value="1"/>
</dbReference>
<keyword evidence="5" id="KW-0220">Diaminopimelate biosynthesis</keyword>
<dbReference type="InterPro" id="IPR001451">
    <property type="entry name" value="Hexapep"/>
</dbReference>
<keyword evidence="4" id="KW-0677">Repeat</keyword>
<dbReference type="InterPro" id="IPR011004">
    <property type="entry name" value="Trimer_LpxA-like_sf"/>
</dbReference>
<feature type="domain" description="Tetrahydrodipicolinate-N-succinyltransferase chain A" evidence="9">
    <location>
        <begin position="26"/>
        <end position="60"/>
    </location>
</feature>
<dbReference type="GO" id="GO:0019877">
    <property type="term" value="P:diaminopimelate biosynthetic process"/>
    <property type="evidence" value="ECO:0007669"/>
    <property type="project" value="UniProtKB-KW"/>
</dbReference>
<evidence type="ECO:0000256" key="6">
    <source>
        <dbReference type="ARBA" id="ARBA00023154"/>
    </source>
</evidence>
<protein>
    <submittedName>
        <fullName evidence="10">2,3,4,5-tetrahydropyridine-2,6-dicarboxylate N-succinyltransferase</fullName>
        <ecNumber evidence="10">2.3.1.117</ecNumber>
    </submittedName>
</protein>
<dbReference type="PANTHER" id="PTHR43300">
    <property type="entry name" value="ACETYLTRANSFERASE"/>
    <property type="match status" value="1"/>
</dbReference>
<evidence type="ECO:0000259" key="9">
    <source>
        <dbReference type="Pfam" id="PF14805"/>
    </source>
</evidence>
<dbReference type="PANTHER" id="PTHR43300:SF10">
    <property type="entry name" value="2,3,4,5-TETRAHYDROPYRIDINE-2,6-DICARBOXYLATE N-ACETYLTRANSFERASE"/>
    <property type="match status" value="1"/>
</dbReference>
<feature type="compositionally biased region" description="Low complexity" evidence="8">
    <location>
        <begin position="76"/>
        <end position="95"/>
    </location>
</feature>
<dbReference type="Gene3D" id="1.10.166.10">
    <property type="entry name" value="Tetrahydrodipicolinate-N-succinyltransferase, N-terminal domain"/>
    <property type="match status" value="1"/>
</dbReference>
<dbReference type="GO" id="GO:0008666">
    <property type="term" value="F:2,3,4,5-tetrahydropyridine-2,6-dicarboxylate N-succinyltransferase activity"/>
    <property type="evidence" value="ECO:0007669"/>
    <property type="project" value="UniProtKB-EC"/>
</dbReference>
<evidence type="ECO:0000256" key="5">
    <source>
        <dbReference type="ARBA" id="ARBA00022915"/>
    </source>
</evidence>
<dbReference type="GO" id="GO:0009085">
    <property type="term" value="P:lysine biosynthetic process"/>
    <property type="evidence" value="ECO:0007669"/>
    <property type="project" value="UniProtKB-KW"/>
</dbReference>
<evidence type="ECO:0000256" key="2">
    <source>
        <dbReference type="ARBA" id="ARBA00022605"/>
    </source>
</evidence>